<keyword evidence="1" id="KW-1133">Transmembrane helix</keyword>
<comment type="caution">
    <text evidence="2">The sequence shown here is derived from an EMBL/GenBank/DDBJ whole genome shotgun (WGS) entry which is preliminary data.</text>
</comment>
<name>A0A2T4J5Z5_FUSBL</name>
<dbReference type="AlphaFoldDB" id="A0A2T4J5Z5"/>
<feature type="transmembrane region" description="Helical" evidence="1">
    <location>
        <begin position="6"/>
        <end position="27"/>
    </location>
</feature>
<dbReference type="EMBL" id="PZKE01000015">
    <property type="protein sequence ID" value="PTE13324.1"/>
    <property type="molecule type" value="Genomic_DNA"/>
</dbReference>
<keyword evidence="1" id="KW-0812">Transmembrane</keyword>
<sequence length="137" mass="14686">MQGGIWRIGLGVLLGAALLAGLFVLVWRDGQRAPPAWLRGLPGPEAEAAFCLAVAERIDDRSRGADARLARFLDEQILFWRGPAGSALGAGRAALAAETADPTRPEGRALFLALQDCAWRALSFYGHRFPSMEEGGL</sequence>
<gene>
    <name evidence="2" type="ORF">C5F44_14260</name>
</gene>
<dbReference type="Proteomes" id="UP000241362">
    <property type="component" value="Unassembled WGS sequence"/>
</dbReference>
<keyword evidence="1" id="KW-0472">Membrane</keyword>
<evidence type="ECO:0000313" key="3">
    <source>
        <dbReference type="Proteomes" id="UP000241362"/>
    </source>
</evidence>
<dbReference type="RefSeq" id="WP_107674215.1">
    <property type="nucleotide sequence ID" value="NZ_PZKE01000015.1"/>
</dbReference>
<accession>A0A2T4J5Z5</accession>
<evidence type="ECO:0000256" key="1">
    <source>
        <dbReference type="SAM" id="Phobius"/>
    </source>
</evidence>
<proteinExistence type="predicted"/>
<organism evidence="2 3">
    <name type="scientific">Fuscovulum blasticum DSM 2131</name>
    <dbReference type="NCBI Taxonomy" id="1188250"/>
    <lineage>
        <taxon>Bacteria</taxon>
        <taxon>Pseudomonadati</taxon>
        <taxon>Pseudomonadota</taxon>
        <taxon>Alphaproteobacteria</taxon>
        <taxon>Rhodobacterales</taxon>
        <taxon>Paracoccaceae</taxon>
        <taxon>Pseudogemmobacter</taxon>
    </lineage>
</organism>
<keyword evidence="3" id="KW-1185">Reference proteome</keyword>
<evidence type="ECO:0000313" key="2">
    <source>
        <dbReference type="EMBL" id="PTE13324.1"/>
    </source>
</evidence>
<reference evidence="2 3" key="1">
    <citation type="submission" date="2018-03" db="EMBL/GenBank/DDBJ databases">
        <title>Rhodobacter blasticus.</title>
        <authorList>
            <person name="Meyer T.E."/>
            <person name="Miller S."/>
            <person name="Lodha T."/>
            <person name="Gandham S."/>
            <person name="Chintalapati S."/>
            <person name="Chintalapati V.R."/>
        </authorList>
    </citation>
    <scope>NUCLEOTIDE SEQUENCE [LARGE SCALE GENOMIC DNA]</scope>
    <source>
        <strain evidence="2 3">DSM 2131</strain>
    </source>
</reference>
<protein>
    <submittedName>
        <fullName evidence="2">Uncharacterized protein</fullName>
    </submittedName>
</protein>